<accession>A0A222FQ59</accession>
<dbReference type="EMBL" id="CP022530">
    <property type="protein sequence ID" value="ASP40852.1"/>
    <property type="molecule type" value="Genomic_DNA"/>
</dbReference>
<comment type="similarity">
    <text evidence="2">Belongs to the UPF0126 family.</text>
</comment>
<evidence type="ECO:0000256" key="4">
    <source>
        <dbReference type="ARBA" id="ARBA00022692"/>
    </source>
</evidence>
<evidence type="ECO:0000256" key="2">
    <source>
        <dbReference type="ARBA" id="ARBA00008193"/>
    </source>
</evidence>
<dbReference type="KEGG" id="bsan:CHH28_06765"/>
<dbReference type="PANTHER" id="PTHR30506">
    <property type="entry name" value="INNER MEMBRANE PROTEIN"/>
    <property type="match status" value="1"/>
</dbReference>
<evidence type="ECO:0000256" key="6">
    <source>
        <dbReference type="ARBA" id="ARBA00023136"/>
    </source>
</evidence>
<evidence type="ECO:0000259" key="8">
    <source>
        <dbReference type="Pfam" id="PF03458"/>
    </source>
</evidence>
<evidence type="ECO:0000256" key="1">
    <source>
        <dbReference type="ARBA" id="ARBA00004651"/>
    </source>
</evidence>
<feature type="domain" description="Glycine transporter" evidence="8">
    <location>
        <begin position="7"/>
        <end position="71"/>
    </location>
</feature>
<feature type="transmembrane region" description="Helical" evidence="7">
    <location>
        <begin position="54"/>
        <end position="74"/>
    </location>
</feature>
<dbReference type="OrthoDB" id="9791874at2"/>
<organism evidence="9 10">
    <name type="scientific">Bacterioplanes sanyensis</name>
    <dbReference type="NCBI Taxonomy" id="1249553"/>
    <lineage>
        <taxon>Bacteria</taxon>
        <taxon>Pseudomonadati</taxon>
        <taxon>Pseudomonadota</taxon>
        <taxon>Gammaproteobacteria</taxon>
        <taxon>Oceanospirillales</taxon>
        <taxon>Oceanospirillaceae</taxon>
        <taxon>Bacterioplanes</taxon>
    </lineage>
</organism>
<feature type="transmembrane region" description="Helical" evidence="7">
    <location>
        <begin position="20"/>
        <end position="39"/>
    </location>
</feature>
<dbReference type="AlphaFoldDB" id="A0A222FQ59"/>
<proteinExistence type="inferred from homology"/>
<evidence type="ECO:0000313" key="9">
    <source>
        <dbReference type="EMBL" id="ASP40852.1"/>
    </source>
</evidence>
<feature type="transmembrane region" description="Helical" evidence="7">
    <location>
        <begin position="81"/>
        <end position="101"/>
    </location>
</feature>
<dbReference type="Pfam" id="PF03458">
    <property type="entry name" value="Gly_transporter"/>
    <property type="match status" value="2"/>
</dbReference>
<keyword evidence="6 7" id="KW-0472">Membrane</keyword>
<keyword evidence="5 7" id="KW-1133">Transmembrane helix</keyword>
<protein>
    <recommendedName>
        <fullName evidence="8">Glycine transporter domain-containing protein</fullName>
    </recommendedName>
</protein>
<keyword evidence="3" id="KW-1003">Cell membrane</keyword>
<reference evidence="9 10" key="1">
    <citation type="submission" date="2017-07" db="EMBL/GenBank/DDBJ databases">
        <title>Annotated genome sequence of Bacterioplanes sanyensis isolated from Red Sea.</title>
        <authorList>
            <person name="Rehman Z.U."/>
        </authorList>
    </citation>
    <scope>NUCLEOTIDE SEQUENCE [LARGE SCALE GENOMIC DNA]</scope>
    <source>
        <strain evidence="9 10">NV9</strain>
    </source>
</reference>
<dbReference type="Proteomes" id="UP000202440">
    <property type="component" value="Chromosome"/>
</dbReference>
<sequence length="193" mass="20819">MLAAIFSGSAAVLDARGKQVDLFGILIIAFCAALGGGTLRDVLLDRPVFWIVDHYYLIMAWLGAIATFYLARWVSLSPRWYVVPDAAALALYAVAGTQAALTVGVSWLVASFMGMLTAVAGGILRDILCNDEPMVFRGELYATAAWCGSLLMIFLLELGLSIGIASTATVVLIFAMRLSAIRWKLVLPSNRQK</sequence>
<evidence type="ECO:0000256" key="5">
    <source>
        <dbReference type="ARBA" id="ARBA00022989"/>
    </source>
</evidence>
<feature type="transmembrane region" description="Helical" evidence="7">
    <location>
        <begin position="162"/>
        <end position="183"/>
    </location>
</feature>
<dbReference type="GO" id="GO:0005886">
    <property type="term" value="C:plasma membrane"/>
    <property type="evidence" value="ECO:0007669"/>
    <property type="project" value="UniProtKB-SubCell"/>
</dbReference>
<comment type="subcellular location">
    <subcellularLocation>
        <location evidence="1">Cell membrane</location>
        <topology evidence="1">Multi-pass membrane protein</topology>
    </subcellularLocation>
</comment>
<gene>
    <name evidence="9" type="ORF">CHH28_06765</name>
</gene>
<dbReference type="PANTHER" id="PTHR30506:SF3">
    <property type="entry name" value="UPF0126 INNER MEMBRANE PROTEIN YADS-RELATED"/>
    <property type="match status" value="1"/>
</dbReference>
<dbReference type="InterPro" id="IPR005115">
    <property type="entry name" value="Gly_transporter"/>
</dbReference>
<evidence type="ECO:0000256" key="3">
    <source>
        <dbReference type="ARBA" id="ARBA00022475"/>
    </source>
</evidence>
<keyword evidence="4 7" id="KW-0812">Transmembrane</keyword>
<evidence type="ECO:0000256" key="7">
    <source>
        <dbReference type="SAM" id="Phobius"/>
    </source>
</evidence>
<evidence type="ECO:0000313" key="10">
    <source>
        <dbReference type="Proteomes" id="UP000202440"/>
    </source>
</evidence>
<feature type="domain" description="Glycine transporter" evidence="8">
    <location>
        <begin position="83"/>
        <end position="155"/>
    </location>
</feature>
<name>A0A222FQ59_9GAMM</name>
<keyword evidence="10" id="KW-1185">Reference proteome</keyword>